<dbReference type="EMBL" id="WJHE01001466">
    <property type="protein sequence ID" value="MST35145.1"/>
    <property type="molecule type" value="Genomic_DNA"/>
</dbReference>
<dbReference type="SUPFAM" id="SSF75169">
    <property type="entry name" value="DsrEFH-like"/>
    <property type="match status" value="1"/>
</dbReference>
<dbReference type="InterPro" id="IPR003787">
    <property type="entry name" value="Sulphur_relay_DsrE/F-like"/>
</dbReference>
<proteinExistence type="predicted"/>
<name>A0ABW9QZ81_9ACTN</name>
<evidence type="ECO:0000313" key="2">
    <source>
        <dbReference type="Proteomes" id="UP000437736"/>
    </source>
</evidence>
<dbReference type="Pfam" id="PF02635">
    <property type="entry name" value="DsrE"/>
    <property type="match status" value="1"/>
</dbReference>
<organism evidence="1 2">
    <name type="scientific">Acidiferrimicrobium australe</name>
    <dbReference type="NCBI Taxonomy" id="2664430"/>
    <lineage>
        <taxon>Bacteria</taxon>
        <taxon>Bacillati</taxon>
        <taxon>Actinomycetota</taxon>
        <taxon>Acidimicrobiia</taxon>
        <taxon>Acidimicrobiales</taxon>
        <taxon>Acidimicrobiaceae</taxon>
        <taxon>Acidiferrimicrobium</taxon>
    </lineage>
</organism>
<dbReference type="PANTHER" id="PTHR37691">
    <property type="entry name" value="BLR3518 PROTEIN"/>
    <property type="match status" value="1"/>
</dbReference>
<dbReference type="InterPro" id="IPR027396">
    <property type="entry name" value="DsrEFH-like"/>
</dbReference>
<accession>A0ABW9QZ81</accession>
<keyword evidence="2" id="KW-1185">Reference proteome</keyword>
<sequence>MTGGADPGPSRSGVVVHLDDPEPAKHAGVVTNVANLLADLDDGSPVELVVHGPAYTAVLRDAPEAGRIGDLLARGVIVAVCANTLRGTGTSEDQLLPGVTVVPAGVGELVRRQREGWAYLRP</sequence>
<evidence type="ECO:0008006" key="3">
    <source>
        <dbReference type="Google" id="ProtNLM"/>
    </source>
</evidence>
<protein>
    <recommendedName>
        <fullName evidence="3">Sulfur reduction protein DsrE</fullName>
    </recommendedName>
</protein>
<gene>
    <name evidence="1" type="ORF">GHK86_20735</name>
</gene>
<comment type="caution">
    <text evidence="1">The sequence shown here is derived from an EMBL/GenBank/DDBJ whole genome shotgun (WGS) entry which is preliminary data.</text>
</comment>
<reference evidence="1 2" key="1">
    <citation type="submission" date="2019-11" db="EMBL/GenBank/DDBJ databases">
        <title>Acidiferrimicrobium australis gen. nov., sp. nov., an acidophilic and obligately heterotrophic, member of the Actinobacteria that catalyses dissimilatory oxido- reduction of iron isolated from metal-rich acidic water in Chile.</title>
        <authorList>
            <person name="Gonzalez D."/>
            <person name="Huber K."/>
            <person name="Hedrich S."/>
            <person name="Rojas-Villalobos C."/>
            <person name="Quatrini R."/>
            <person name="Dinamarca M.A."/>
            <person name="Schwarz A."/>
            <person name="Canales C."/>
            <person name="Nancucheo I."/>
        </authorList>
    </citation>
    <scope>NUCLEOTIDE SEQUENCE [LARGE SCALE GENOMIC DNA]</scope>
    <source>
        <strain evidence="1 2">USS-CCA1</strain>
    </source>
</reference>
<dbReference type="Gene3D" id="3.40.1260.10">
    <property type="entry name" value="DsrEFH-like"/>
    <property type="match status" value="1"/>
</dbReference>
<dbReference type="Proteomes" id="UP000437736">
    <property type="component" value="Unassembled WGS sequence"/>
</dbReference>
<dbReference type="PANTHER" id="PTHR37691:SF1">
    <property type="entry name" value="BLR3518 PROTEIN"/>
    <property type="match status" value="1"/>
</dbReference>
<evidence type="ECO:0000313" key="1">
    <source>
        <dbReference type="EMBL" id="MST35145.1"/>
    </source>
</evidence>